<evidence type="ECO:0000313" key="1">
    <source>
        <dbReference type="EMBL" id="GGU87661.1"/>
    </source>
</evidence>
<proteinExistence type="predicted"/>
<evidence type="ECO:0000313" key="2">
    <source>
        <dbReference type="Proteomes" id="UP000618795"/>
    </source>
</evidence>
<comment type="caution">
    <text evidence="1">The sequence shown here is derived from an EMBL/GenBank/DDBJ whole genome shotgun (WGS) entry which is preliminary data.</text>
</comment>
<dbReference type="Proteomes" id="UP000618795">
    <property type="component" value="Unassembled WGS sequence"/>
</dbReference>
<reference evidence="1" key="1">
    <citation type="journal article" date="2014" name="Int. J. Syst. Evol. Microbiol.">
        <title>Complete genome sequence of Corynebacterium casei LMG S-19264T (=DSM 44701T), isolated from a smear-ripened cheese.</title>
        <authorList>
            <consortium name="US DOE Joint Genome Institute (JGI-PGF)"/>
            <person name="Walter F."/>
            <person name="Albersmeier A."/>
            <person name="Kalinowski J."/>
            <person name="Ruckert C."/>
        </authorList>
    </citation>
    <scope>NUCLEOTIDE SEQUENCE</scope>
    <source>
        <strain evidence="1">JCM 4369</strain>
    </source>
</reference>
<organism evidence="1 2">
    <name type="scientific">Streptomyces filipinensis</name>
    <dbReference type="NCBI Taxonomy" id="66887"/>
    <lineage>
        <taxon>Bacteria</taxon>
        <taxon>Bacillati</taxon>
        <taxon>Actinomycetota</taxon>
        <taxon>Actinomycetes</taxon>
        <taxon>Kitasatosporales</taxon>
        <taxon>Streptomycetaceae</taxon>
        <taxon>Streptomyces</taxon>
    </lineage>
</organism>
<protein>
    <submittedName>
        <fullName evidence="1">Uncharacterized protein</fullName>
    </submittedName>
</protein>
<gene>
    <name evidence="1" type="ORF">GCM10010260_21400</name>
</gene>
<dbReference type="AlphaFoldDB" id="A0A918M9H7"/>
<reference evidence="1" key="2">
    <citation type="submission" date="2020-09" db="EMBL/GenBank/DDBJ databases">
        <authorList>
            <person name="Sun Q."/>
            <person name="Ohkuma M."/>
        </authorList>
    </citation>
    <scope>NUCLEOTIDE SEQUENCE</scope>
    <source>
        <strain evidence="1">JCM 4369</strain>
    </source>
</reference>
<dbReference type="EMBL" id="BMTD01000003">
    <property type="protein sequence ID" value="GGU87661.1"/>
    <property type="molecule type" value="Genomic_DNA"/>
</dbReference>
<name>A0A918M9H7_9ACTN</name>
<accession>A0A918M9H7</accession>
<keyword evidence="2" id="KW-1185">Reference proteome</keyword>
<sequence length="49" mass="5255">MAVRPLAVAGVETGVVMGSRFERIVLVTAVKLARYRGKWEGAATARPGR</sequence>